<accession>A0A4R2JKD0</accession>
<evidence type="ECO:0000256" key="2">
    <source>
        <dbReference type="ARBA" id="ARBA00022475"/>
    </source>
</evidence>
<gene>
    <name evidence="7" type="ORF">EV192_10326</name>
</gene>
<evidence type="ECO:0000256" key="6">
    <source>
        <dbReference type="SAM" id="Phobius"/>
    </source>
</evidence>
<keyword evidence="3 6" id="KW-0812">Transmembrane</keyword>
<keyword evidence="4 6" id="KW-1133">Transmembrane helix</keyword>
<protein>
    <submittedName>
        <fullName evidence="7">Cytochrome c oxidase assembly factor CtaG</fullName>
    </submittedName>
</protein>
<keyword evidence="2" id="KW-1003">Cell membrane</keyword>
<evidence type="ECO:0000256" key="3">
    <source>
        <dbReference type="ARBA" id="ARBA00022692"/>
    </source>
</evidence>
<dbReference type="Pfam" id="PF09678">
    <property type="entry name" value="Caa3_CtaG"/>
    <property type="match status" value="1"/>
</dbReference>
<name>A0A4R2JKD0_9PSEU</name>
<reference evidence="7 8" key="1">
    <citation type="submission" date="2019-03" db="EMBL/GenBank/DDBJ databases">
        <title>Genomic Encyclopedia of Type Strains, Phase IV (KMG-IV): sequencing the most valuable type-strain genomes for metagenomic binning, comparative biology and taxonomic classification.</title>
        <authorList>
            <person name="Goeker M."/>
        </authorList>
    </citation>
    <scope>NUCLEOTIDE SEQUENCE [LARGE SCALE GENOMIC DNA]</scope>
    <source>
        <strain evidence="7 8">DSM 45934</strain>
    </source>
</reference>
<evidence type="ECO:0000313" key="8">
    <source>
        <dbReference type="Proteomes" id="UP000295680"/>
    </source>
</evidence>
<feature type="transmembrane region" description="Helical" evidence="6">
    <location>
        <begin position="233"/>
        <end position="256"/>
    </location>
</feature>
<feature type="transmembrane region" description="Helical" evidence="6">
    <location>
        <begin position="198"/>
        <end position="221"/>
    </location>
</feature>
<evidence type="ECO:0000256" key="1">
    <source>
        <dbReference type="ARBA" id="ARBA00004651"/>
    </source>
</evidence>
<feature type="transmembrane region" description="Helical" evidence="6">
    <location>
        <begin position="159"/>
        <end position="178"/>
    </location>
</feature>
<feature type="transmembrane region" description="Helical" evidence="6">
    <location>
        <begin position="81"/>
        <end position="102"/>
    </location>
</feature>
<dbReference type="OrthoDB" id="4528950at2"/>
<proteinExistence type="predicted"/>
<keyword evidence="5 6" id="KW-0472">Membrane</keyword>
<dbReference type="GO" id="GO:0005886">
    <property type="term" value="C:plasma membrane"/>
    <property type="evidence" value="ECO:0007669"/>
    <property type="project" value="UniProtKB-SubCell"/>
</dbReference>
<dbReference type="Proteomes" id="UP000295680">
    <property type="component" value="Unassembled WGS sequence"/>
</dbReference>
<evidence type="ECO:0000256" key="5">
    <source>
        <dbReference type="ARBA" id="ARBA00023136"/>
    </source>
</evidence>
<sequence length="301" mass="33768">MTLQPLTIERMFLSWTLDVPVLLVVALLGFGYVWAARRTGEWRRSRTVYFCAGLATVLMVTVSFVGVYADSLFWVRAVQTVVLLMITPLLLVMGAPLTLLLATVPERTADRLRKAGRSVTARVLTFPLVVTVVLVAPTFVLYFTPLYEASLRNGFVDDLVHVGLVGAGFVYFWTRLGVDPTPRSDSYLVSLWISLTEVIADGALGLVVWLGPLIASGYYQARTWGPDIRLDQIIGAGVLWIGGDLAGLMFVGALVVRWRRDDERKAEQIDRELDEQERVVAKPGLWWENDPQLAERFRRLR</sequence>
<organism evidence="7 8">
    <name type="scientific">Actinocrispum wychmicini</name>
    <dbReference type="NCBI Taxonomy" id="1213861"/>
    <lineage>
        <taxon>Bacteria</taxon>
        <taxon>Bacillati</taxon>
        <taxon>Actinomycetota</taxon>
        <taxon>Actinomycetes</taxon>
        <taxon>Pseudonocardiales</taxon>
        <taxon>Pseudonocardiaceae</taxon>
        <taxon>Actinocrispum</taxon>
    </lineage>
</organism>
<dbReference type="RefSeq" id="WP_132115439.1">
    <property type="nucleotide sequence ID" value="NZ_SLWS01000003.1"/>
</dbReference>
<comment type="caution">
    <text evidence="7">The sequence shown here is derived from an EMBL/GenBank/DDBJ whole genome shotgun (WGS) entry which is preliminary data.</text>
</comment>
<feature type="transmembrane region" description="Helical" evidence="6">
    <location>
        <begin position="47"/>
        <end position="69"/>
    </location>
</feature>
<comment type="subcellular location">
    <subcellularLocation>
        <location evidence="1">Cell membrane</location>
        <topology evidence="1">Multi-pass membrane protein</topology>
    </subcellularLocation>
</comment>
<evidence type="ECO:0000313" key="7">
    <source>
        <dbReference type="EMBL" id="TCO60451.1"/>
    </source>
</evidence>
<keyword evidence="8" id="KW-1185">Reference proteome</keyword>
<feature type="transmembrane region" description="Helical" evidence="6">
    <location>
        <begin position="12"/>
        <end position="35"/>
    </location>
</feature>
<feature type="transmembrane region" description="Helical" evidence="6">
    <location>
        <begin position="123"/>
        <end position="147"/>
    </location>
</feature>
<dbReference type="EMBL" id="SLWS01000003">
    <property type="protein sequence ID" value="TCO60451.1"/>
    <property type="molecule type" value="Genomic_DNA"/>
</dbReference>
<evidence type="ECO:0000256" key="4">
    <source>
        <dbReference type="ARBA" id="ARBA00022989"/>
    </source>
</evidence>
<dbReference type="AlphaFoldDB" id="A0A4R2JKD0"/>
<dbReference type="InterPro" id="IPR019108">
    <property type="entry name" value="Caa3_assmbl_CtaG-rel"/>
</dbReference>